<dbReference type="Proteomes" id="UP000008466">
    <property type="component" value="Chromosome"/>
</dbReference>
<gene>
    <name evidence="2" type="ordered locus">SpiBuddy_1833</name>
</gene>
<proteinExistence type="predicted"/>
<reference evidence="3" key="1">
    <citation type="submission" date="2011-02" db="EMBL/GenBank/DDBJ databases">
        <title>Complete sequence of Spirochaeta sp. Buddy.</title>
        <authorList>
            <person name="Lucas S."/>
            <person name="Copeland A."/>
            <person name="Lapidus A."/>
            <person name="Cheng J.-F."/>
            <person name="Goodwin L."/>
            <person name="Pitluck S."/>
            <person name="Zeytun A."/>
            <person name="Detter J.C."/>
            <person name="Han C."/>
            <person name="Tapia R."/>
            <person name="Land M."/>
            <person name="Hauser L."/>
            <person name="Kyrpides N."/>
            <person name="Ivanova N."/>
            <person name="Mikhailova N."/>
            <person name="Pagani I."/>
            <person name="Ritalahti K.M."/>
            <person name="Loeffler F.E."/>
            <person name="Woyke T."/>
        </authorList>
    </citation>
    <scope>NUCLEOTIDE SEQUENCE [LARGE SCALE GENOMIC DNA]</scope>
    <source>
        <strain evidence="3">ATCC BAA-1886 / DSM 22777 / Buddy</strain>
    </source>
</reference>
<dbReference type="HOGENOM" id="CLU_2556503_0_0_12"/>
<name>F0RWM6_SPHGB</name>
<accession>F0RWM6</accession>
<organism evidence="2 3">
    <name type="scientific">Sphaerochaeta globosa (strain ATCC BAA-1886 / DSM 22777 / Buddy)</name>
    <name type="common">Spirochaeta sp. (strain Buddy)</name>
    <dbReference type="NCBI Taxonomy" id="158189"/>
    <lineage>
        <taxon>Bacteria</taxon>
        <taxon>Pseudomonadati</taxon>
        <taxon>Spirochaetota</taxon>
        <taxon>Spirochaetia</taxon>
        <taxon>Spirochaetales</taxon>
        <taxon>Sphaerochaetaceae</taxon>
        <taxon>Sphaerochaeta</taxon>
    </lineage>
</organism>
<dbReference type="AlphaFoldDB" id="F0RWM6"/>
<feature type="region of interest" description="Disordered" evidence="1">
    <location>
        <begin position="39"/>
        <end position="58"/>
    </location>
</feature>
<dbReference type="EMBL" id="CP002541">
    <property type="protein sequence ID" value="ADY13657.1"/>
    <property type="molecule type" value="Genomic_DNA"/>
</dbReference>
<protein>
    <submittedName>
        <fullName evidence="2">Uncharacterized protein</fullName>
    </submittedName>
</protein>
<dbReference type="STRING" id="158189.SpiBuddy_1833"/>
<evidence type="ECO:0000313" key="3">
    <source>
        <dbReference type="Proteomes" id="UP000008466"/>
    </source>
</evidence>
<sequence length="82" mass="9353">MEILCRKCPNKCKDEGKKGRVLKYCGNAPENMRILEDFRRTENVSSKKSKKTKTAKPIPVESKDVVWNASDWVVERNLKAGA</sequence>
<dbReference type="RefSeq" id="WP_013607506.1">
    <property type="nucleotide sequence ID" value="NC_015152.1"/>
</dbReference>
<keyword evidence="3" id="KW-1185">Reference proteome</keyword>
<evidence type="ECO:0000256" key="1">
    <source>
        <dbReference type="SAM" id="MobiDB-lite"/>
    </source>
</evidence>
<dbReference type="KEGG" id="sbu:SpiBuddy_1833"/>
<evidence type="ECO:0000313" key="2">
    <source>
        <dbReference type="EMBL" id="ADY13657.1"/>
    </source>
</evidence>